<reference evidence="1" key="1">
    <citation type="submission" date="2023-02" db="EMBL/GenBank/DDBJ databases">
        <title>Actinokineospora globicatena NBRC 15670.</title>
        <authorList>
            <person name="Ichikawa N."/>
            <person name="Sato H."/>
            <person name="Tonouchi N."/>
        </authorList>
    </citation>
    <scope>NUCLEOTIDE SEQUENCE</scope>
    <source>
        <strain evidence="1">NBRC 15670</strain>
    </source>
</reference>
<dbReference type="EMBL" id="BSSD01000003">
    <property type="protein sequence ID" value="GLW91711.1"/>
    <property type="molecule type" value="Genomic_DNA"/>
</dbReference>
<name>A0A9W6QII2_9PSEU</name>
<dbReference type="Proteomes" id="UP001165042">
    <property type="component" value="Unassembled WGS sequence"/>
</dbReference>
<comment type="caution">
    <text evidence="1">The sequence shown here is derived from an EMBL/GenBank/DDBJ whole genome shotgun (WGS) entry which is preliminary data.</text>
</comment>
<evidence type="ECO:0000313" key="1">
    <source>
        <dbReference type="EMBL" id="GLW91711.1"/>
    </source>
</evidence>
<dbReference type="RefSeq" id="WP_285610507.1">
    <property type="nucleotide sequence ID" value="NZ_BSSD01000003.1"/>
</dbReference>
<protein>
    <submittedName>
        <fullName evidence="1">Uncharacterized protein</fullName>
    </submittedName>
</protein>
<keyword evidence="2" id="KW-1185">Reference proteome</keyword>
<proteinExistence type="predicted"/>
<sequence length="137" mass="14414">MTAPSRWYTGSWLPHGLLAGLIVIWVALAATVSAANSRQLTIDVSCSSGNPPVGVWVESSTGGSWWADPGEPGTGVARRYVFQQEFSGPYRVNVGCGGTAGAWGISVSSVDAAQPFRRLVCEDRRTTGGRCEDQPAG</sequence>
<evidence type="ECO:0000313" key="2">
    <source>
        <dbReference type="Proteomes" id="UP001165042"/>
    </source>
</evidence>
<gene>
    <name evidence="1" type="ORF">Aglo03_25270</name>
</gene>
<organism evidence="1 2">
    <name type="scientific">Actinokineospora globicatena</name>
    <dbReference type="NCBI Taxonomy" id="103729"/>
    <lineage>
        <taxon>Bacteria</taxon>
        <taxon>Bacillati</taxon>
        <taxon>Actinomycetota</taxon>
        <taxon>Actinomycetes</taxon>
        <taxon>Pseudonocardiales</taxon>
        <taxon>Pseudonocardiaceae</taxon>
        <taxon>Actinokineospora</taxon>
    </lineage>
</organism>
<dbReference type="AlphaFoldDB" id="A0A9W6QII2"/>
<accession>A0A9W6QII2</accession>